<reference evidence="1" key="1">
    <citation type="submission" date="2020-10" db="EMBL/GenBank/DDBJ databases">
        <authorList>
            <person name="Gilroy R."/>
        </authorList>
    </citation>
    <scope>NUCLEOTIDE SEQUENCE</scope>
    <source>
        <strain evidence="1">G3-3990</strain>
    </source>
</reference>
<sequence>MKKLFVILLPLMAFCACEKKEGALKCEVKQQSFLSCEEVMMANDGNELTYGKDTLTYVLEDGSLQVNHHVYMNCGMKAGYCEVKMDGNDNIIVDEYFSGEEDANCICEAIMQFTLQGMDASSYTMQINRYVKSVTTGNEYVWDRVDTFIIQ</sequence>
<reference evidence="1" key="2">
    <citation type="journal article" date="2021" name="PeerJ">
        <title>Extensive microbial diversity within the chicken gut microbiome revealed by metagenomics and culture.</title>
        <authorList>
            <person name="Gilroy R."/>
            <person name="Ravi A."/>
            <person name="Getino M."/>
            <person name="Pursley I."/>
            <person name="Horton D.L."/>
            <person name="Alikhan N.F."/>
            <person name="Baker D."/>
            <person name="Gharbi K."/>
            <person name="Hall N."/>
            <person name="Watson M."/>
            <person name="Adriaenssens E.M."/>
            <person name="Foster-Nyarko E."/>
            <person name="Jarju S."/>
            <person name="Secka A."/>
            <person name="Antonio M."/>
            <person name="Oren A."/>
            <person name="Chaudhuri R.R."/>
            <person name="La Ragione R."/>
            <person name="Hildebrand F."/>
            <person name="Pallen M.J."/>
        </authorList>
    </citation>
    <scope>NUCLEOTIDE SEQUENCE</scope>
    <source>
        <strain evidence="1">G3-3990</strain>
    </source>
</reference>
<accession>A0A9D9N4S7</accession>
<name>A0A9D9N4S7_9BACT</name>
<dbReference type="PROSITE" id="PS51257">
    <property type="entry name" value="PROKAR_LIPOPROTEIN"/>
    <property type="match status" value="1"/>
</dbReference>
<organism evidence="1 2">
    <name type="scientific">Candidatus Gallipaludibacter merdavium</name>
    <dbReference type="NCBI Taxonomy" id="2840839"/>
    <lineage>
        <taxon>Bacteria</taxon>
        <taxon>Pseudomonadati</taxon>
        <taxon>Bacteroidota</taxon>
        <taxon>Bacteroidia</taxon>
        <taxon>Bacteroidales</taxon>
        <taxon>Candidatus Gallipaludibacter</taxon>
    </lineage>
</organism>
<protein>
    <recommendedName>
        <fullName evidence="3">Lipoprotein</fullName>
    </recommendedName>
</protein>
<dbReference type="Proteomes" id="UP000823641">
    <property type="component" value="Unassembled WGS sequence"/>
</dbReference>
<evidence type="ECO:0000313" key="1">
    <source>
        <dbReference type="EMBL" id="MBO8460337.1"/>
    </source>
</evidence>
<gene>
    <name evidence="1" type="ORF">IAA73_08410</name>
</gene>
<dbReference type="EMBL" id="JADIMG010000079">
    <property type="protein sequence ID" value="MBO8460337.1"/>
    <property type="molecule type" value="Genomic_DNA"/>
</dbReference>
<proteinExistence type="predicted"/>
<evidence type="ECO:0000313" key="2">
    <source>
        <dbReference type="Proteomes" id="UP000823641"/>
    </source>
</evidence>
<comment type="caution">
    <text evidence="1">The sequence shown here is derived from an EMBL/GenBank/DDBJ whole genome shotgun (WGS) entry which is preliminary data.</text>
</comment>
<dbReference type="AlphaFoldDB" id="A0A9D9N4S7"/>
<evidence type="ECO:0008006" key="3">
    <source>
        <dbReference type="Google" id="ProtNLM"/>
    </source>
</evidence>